<sequence length="110" mass="11830">MSCSTSKGKRRVIVSSDDDSESDIAAAGESDYVISPAVSRDNATVSDVARTGARLCQPSTVPEADREQNANGRLFTKDLRKVVKESGFLDVPVQFADPSIFRVIRPPSSV</sequence>
<keyword evidence="3" id="KW-1185">Reference proteome</keyword>
<dbReference type="AlphaFoldDB" id="A0A9D4R1F9"/>
<protein>
    <submittedName>
        <fullName evidence="2">Uncharacterized protein</fullName>
    </submittedName>
</protein>
<reference evidence="2" key="1">
    <citation type="journal article" date="2019" name="bioRxiv">
        <title>The Genome of the Zebra Mussel, Dreissena polymorpha: A Resource for Invasive Species Research.</title>
        <authorList>
            <person name="McCartney M.A."/>
            <person name="Auch B."/>
            <person name="Kono T."/>
            <person name="Mallez S."/>
            <person name="Zhang Y."/>
            <person name="Obille A."/>
            <person name="Becker A."/>
            <person name="Abrahante J.E."/>
            <person name="Garbe J."/>
            <person name="Badalamenti J.P."/>
            <person name="Herman A."/>
            <person name="Mangelson H."/>
            <person name="Liachko I."/>
            <person name="Sullivan S."/>
            <person name="Sone E.D."/>
            <person name="Koren S."/>
            <person name="Silverstein K.A.T."/>
            <person name="Beckman K.B."/>
            <person name="Gohl D.M."/>
        </authorList>
    </citation>
    <scope>NUCLEOTIDE SEQUENCE</scope>
    <source>
        <strain evidence="2">Duluth1</strain>
        <tissue evidence="2">Whole animal</tissue>
    </source>
</reference>
<proteinExistence type="predicted"/>
<dbReference type="EMBL" id="JAIWYP010000003">
    <property type="protein sequence ID" value="KAH3851536.1"/>
    <property type="molecule type" value="Genomic_DNA"/>
</dbReference>
<evidence type="ECO:0000313" key="3">
    <source>
        <dbReference type="Proteomes" id="UP000828390"/>
    </source>
</evidence>
<name>A0A9D4R1F9_DREPO</name>
<accession>A0A9D4R1F9</accession>
<dbReference type="Proteomes" id="UP000828390">
    <property type="component" value="Unassembled WGS sequence"/>
</dbReference>
<feature type="region of interest" description="Disordered" evidence="1">
    <location>
        <begin position="1"/>
        <end position="22"/>
    </location>
</feature>
<reference evidence="2" key="2">
    <citation type="submission" date="2020-11" db="EMBL/GenBank/DDBJ databases">
        <authorList>
            <person name="McCartney M.A."/>
            <person name="Auch B."/>
            <person name="Kono T."/>
            <person name="Mallez S."/>
            <person name="Becker A."/>
            <person name="Gohl D.M."/>
            <person name="Silverstein K.A.T."/>
            <person name="Koren S."/>
            <person name="Bechman K.B."/>
            <person name="Herman A."/>
            <person name="Abrahante J.E."/>
            <person name="Garbe J."/>
        </authorList>
    </citation>
    <scope>NUCLEOTIDE SEQUENCE</scope>
    <source>
        <strain evidence="2">Duluth1</strain>
        <tissue evidence="2">Whole animal</tissue>
    </source>
</reference>
<evidence type="ECO:0000313" key="2">
    <source>
        <dbReference type="EMBL" id="KAH3851536.1"/>
    </source>
</evidence>
<gene>
    <name evidence="2" type="ORF">DPMN_094018</name>
</gene>
<comment type="caution">
    <text evidence="2">The sequence shown here is derived from an EMBL/GenBank/DDBJ whole genome shotgun (WGS) entry which is preliminary data.</text>
</comment>
<evidence type="ECO:0000256" key="1">
    <source>
        <dbReference type="SAM" id="MobiDB-lite"/>
    </source>
</evidence>
<organism evidence="2 3">
    <name type="scientific">Dreissena polymorpha</name>
    <name type="common">Zebra mussel</name>
    <name type="synonym">Mytilus polymorpha</name>
    <dbReference type="NCBI Taxonomy" id="45954"/>
    <lineage>
        <taxon>Eukaryota</taxon>
        <taxon>Metazoa</taxon>
        <taxon>Spiralia</taxon>
        <taxon>Lophotrochozoa</taxon>
        <taxon>Mollusca</taxon>
        <taxon>Bivalvia</taxon>
        <taxon>Autobranchia</taxon>
        <taxon>Heteroconchia</taxon>
        <taxon>Euheterodonta</taxon>
        <taxon>Imparidentia</taxon>
        <taxon>Neoheterodontei</taxon>
        <taxon>Myida</taxon>
        <taxon>Dreissenoidea</taxon>
        <taxon>Dreissenidae</taxon>
        <taxon>Dreissena</taxon>
    </lineage>
</organism>